<protein>
    <submittedName>
        <fullName evidence="2">Uncharacterized protein</fullName>
    </submittedName>
</protein>
<evidence type="ECO:0000256" key="1">
    <source>
        <dbReference type="SAM" id="MobiDB-lite"/>
    </source>
</evidence>
<dbReference type="AlphaFoldDB" id="A0AAN8RG87"/>
<dbReference type="Proteomes" id="UP001313282">
    <property type="component" value="Unassembled WGS sequence"/>
</dbReference>
<feature type="compositionally biased region" description="Polar residues" evidence="1">
    <location>
        <begin position="75"/>
        <end position="92"/>
    </location>
</feature>
<evidence type="ECO:0000313" key="2">
    <source>
        <dbReference type="EMBL" id="KAK6355800.1"/>
    </source>
</evidence>
<keyword evidence="3" id="KW-1185">Reference proteome</keyword>
<feature type="region of interest" description="Disordered" evidence="1">
    <location>
        <begin position="75"/>
        <end position="101"/>
    </location>
</feature>
<evidence type="ECO:0000313" key="3">
    <source>
        <dbReference type="Proteomes" id="UP001313282"/>
    </source>
</evidence>
<accession>A0AAN8RG87</accession>
<dbReference type="EMBL" id="JAVHNR010000001">
    <property type="protein sequence ID" value="KAK6355800.1"/>
    <property type="molecule type" value="Genomic_DNA"/>
</dbReference>
<comment type="caution">
    <text evidence="2">The sequence shown here is derived from an EMBL/GenBank/DDBJ whole genome shotgun (WGS) entry which is preliminary data.</text>
</comment>
<organism evidence="2 3">
    <name type="scientific">Orbilia javanica</name>
    <dbReference type="NCBI Taxonomy" id="47235"/>
    <lineage>
        <taxon>Eukaryota</taxon>
        <taxon>Fungi</taxon>
        <taxon>Dikarya</taxon>
        <taxon>Ascomycota</taxon>
        <taxon>Pezizomycotina</taxon>
        <taxon>Orbiliomycetes</taxon>
        <taxon>Orbiliales</taxon>
        <taxon>Orbiliaceae</taxon>
        <taxon>Orbilia</taxon>
    </lineage>
</organism>
<name>A0AAN8RG87_9PEZI</name>
<proteinExistence type="predicted"/>
<reference evidence="2 3" key="1">
    <citation type="submission" date="2019-10" db="EMBL/GenBank/DDBJ databases">
        <authorList>
            <person name="Palmer J.M."/>
        </authorList>
    </citation>
    <scope>NUCLEOTIDE SEQUENCE [LARGE SCALE GENOMIC DNA]</scope>
    <source>
        <strain evidence="2 3">TWF718</strain>
    </source>
</reference>
<gene>
    <name evidence="2" type="ORF">TWF718_000179</name>
</gene>
<sequence>MASFVSLSECSNIKAGEFDYARQADGMRIYAAFTRTGILVYYEKYYPRSEADATLRSPRSKYRIRIRVQKNCPLASQRSIPNNMTNQTNIYTSPPAKKKKV</sequence>